<dbReference type="AlphaFoldDB" id="A0AAD9S0Y4"/>
<evidence type="ECO:0000313" key="2">
    <source>
        <dbReference type="Proteomes" id="UP001265746"/>
    </source>
</evidence>
<name>A0AAD9S0Y4_PHOAM</name>
<dbReference type="Proteomes" id="UP001265746">
    <property type="component" value="Unassembled WGS sequence"/>
</dbReference>
<dbReference type="EMBL" id="JAUJFL010000012">
    <property type="protein sequence ID" value="KAK2596031.1"/>
    <property type="molecule type" value="Genomic_DNA"/>
</dbReference>
<keyword evidence="2" id="KW-1185">Reference proteome</keyword>
<protein>
    <submittedName>
        <fullName evidence="1">Uncharacterized protein</fullName>
    </submittedName>
</protein>
<organism evidence="1 2">
    <name type="scientific">Phomopsis amygdali</name>
    <name type="common">Fusicoccum amygdali</name>
    <dbReference type="NCBI Taxonomy" id="1214568"/>
    <lineage>
        <taxon>Eukaryota</taxon>
        <taxon>Fungi</taxon>
        <taxon>Dikarya</taxon>
        <taxon>Ascomycota</taxon>
        <taxon>Pezizomycotina</taxon>
        <taxon>Sordariomycetes</taxon>
        <taxon>Sordariomycetidae</taxon>
        <taxon>Diaporthales</taxon>
        <taxon>Diaporthaceae</taxon>
        <taxon>Diaporthe</taxon>
    </lineage>
</organism>
<gene>
    <name evidence="1" type="ORF">N8I77_013539</name>
</gene>
<sequence length="384" mass="42969">MAFPWQWPEIFREDGGYAAYFEARVRTDNIETTPTAATYKQPAAIRRNDETIPVQSKQQLDENEPNVRAEDRSLPRTALRIAETHEPANGEDSCRGVRKPEPVIREGSQAAVVSGAKERGAGHWTAEQMSELYKEIFGGDASPLEGMDSFELPLESQFGAMVTRSAAKKTESLFPSFIELWPIKLGWGRFKLALRFSSRVARDKANFPRQRSCLVWTWRILLKWKMKLLKDVTEPAVSMYDGVCWVVDQWTEQIANIQIELSAVSEAWNLDIQADMNGLDNEESKQHMYEAVFKVIASSRGQDDETRACGVLDWAEADPEKIGGGSRSRTYLALEAMSTSCAAEAGEEKLGMITQQMKSKKHVALLVLKKRAGDAAKADDAATK</sequence>
<reference evidence="1" key="1">
    <citation type="submission" date="2023-06" db="EMBL/GenBank/DDBJ databases">
        <authorList>
            <person name="Noh H."/>
        </authorList>
    </citation>
    <scope>NUCLEOTIDE SEQUENCE</scope>
    <source>
        <strain evidence="1">DUCC20226</strain>
    </source>
</reference>
<accession>A0AAD9S0Y4</accession>
<comment type="caution">
    <text evidence="1">The sequence shown here is derived from an EMBL/GenBank/DDBJ whole genome shotgun (WGS) entry which is preliminary data.</text>
</comment>
<proteinExistence type="predicted"/>
<evidence type="ECO:0000313" key="1">
    <source>
        <dbReference type="EMBL" id="KAK2596031.1"/>
    </source>
</evidence>